<sequence>MCAEIARVVGAPSAVPLRVPSAVGRGEESVSPFTDSSPARPARPPTSRRAGPRMRHPGRVIPPESPAVDGTGGLLGHDAVSRKELVSFVEEVSNPKEGRASARCSTARWSAARRSSARRSTARRGAAWRPAGSSHRRWCGARHARGRRARRGAPRVPRGAGAGTRAGGELIGPPACLLERWPGRVRNTRSPERGKFPRPSPHVRRTENLLSGSPSSAGTGHRKPARSRWRRAARPSRSV</sequence>
<evidence type="ECO:0000313" key="3">
    <source>
        <dbReference type="Proteomes" id="UP000199301"/>
    </source>
</evidence>
<keyword evidence="3" id="KW-1185">Reference proteome</keyword>
<accession>A0A1H1FNI8</accession>
<protein>
    <submittedName>
        <fullName evidence="2">Uncharacterized protein</fullName>
    </submittedName>
</protein>
<dbReference type="EMBL" id="FNKO01000002">
    <property type="protein sequence ID" value="SDR02318.1"/>
    <property type="molecule type" value="Genomic_DNA"/>
</dbReference>
<feature type="compositionally biased region" description="Polar residues" evidence="1">
    <location>
        <begin position="208"/>
        <end position="218"/>
    </location>
</feature>
<reference evidence="3" key="1">
    <citation type="submission" date="2016-10" db="EMBL/GenBank/DDBJ databases">
        <authorList>
            <person name="Varghese N."/>
            <person name="Submissions S."/>
        </authorList>
    </citation>
    <scope>NUCLEOTIDE SEQUENCE [LARGE SCALE GENOMIC DNA]</scope>
    <source>
        <strain evidence="3">DSM 45459</strain>
    </source>
</reference>
<dbReference type="Proteomes" id="UP000199301">
    <property type="component" value="Unassembled WGS sequence"/>
</dbReference>
<feature type="compositionally biased region" description="Basic residues" evidence="1">
    <location>
        <begin position="134"/>
        <end position="153"/>
    </location>
</feature>
<feature type="compositionally biased region" description="Low complexity" evidence="1">
    <location>
        <begin position="36"/>
        <end position="49"/>
    </location>
</feature>
<evidence type="ECO:0000256" key="1">
    <source>
        <dbReference type="SAM" id="MobiDB-lite"/>
    </source>
</evidence>
<dbReference type="AlphaFoldDB" id="A0A1H1FNI8"/>
<feature type="region of interest" description="Disordered" evidence="1">
    <location>
        <begin position="14"/>
        <end position="76"/>
    </location>
</feature>
<evidence type="ECO:0000313" key="2">
    <source>
        <dbReference type="EMBL" id="SDR02318.1"/>
    </source>
</evidence>
<feature type="compositionally biased region" description="Basic residues" evidence="1">
    <location>
        <begin position="220"/>
        <end position="239"/>
    </location>
</feature>
<feature type="compositionally biased region" description="Low complexity" evidence="1">
    <location>
        <begin position="101"/>
        <end position="114"/>
    </location>
</feature>
<feature type="region of interest" description="Disordered" evidence="1">
    <location>
        <begin position="91"/>
        <end position="239"/>
    </location>
</feature>
<name>A0A1H1FNI8_9ACTN</name>
<proteinExistence type="predicted"/>
<gene>
    <name evidence="2" type="ORF">SAMN04489718_3133</name>
</gene>
<feature type="compositionally biased region" description="Gly residues" evidence="1">
    <location>
        <begin position="160"/>
        <end position="170"/>
    </location>
</feature>
<organism evidence="2 3">
    <name type="scientific">Actinopolyspora saharensis</name>
    <dbReference type="NCBI Taxonomy" id="995062"/>
    <lineage>
        <taxon>Bacteria</taxon>
        <taxon>Bacillati</taxon>
        <taxon>Actinomycetota</taxon>
        <taxon>Actinomycetes</taxon>
        <taxon>Actinopolysporales</taxon>
        <taxon>Actinopolysporaceae</taxon>
        <taxon>Actinopolyspora</taxon>
    </lineage>
</organism>